<evidence type="ECO:0000313" key="11">
    <source>
        <dbReference type="Proteomes" id="UP001248581"/>
    </source>
</evidence>
<dbReference type="EMBL" id="CP134146">
    <property type="protein sequence ID" value="WNC68124.1"/>
    <property type="molecule type" value="Genomic_DNA"/>
</dbReference>
<keyword evidence="4 9" id="KW-0812">Transmembrane</keyword>
<keyword evidence="3 8" id="KW-1003">Cell membrane</keyword>
<proteinExistence type="inferred from homology"/>
<dbReference type="PANTHER" id="PTHR37484:SF1">
    <property type="entry name" value="ROD SHAPE-DETERMINING PROTEIN MRED"/>
    <property type="match status" value="1"/>
</dbReference>
<protein>
    <recommendedName>
        <fullName evidence="8">Rod shape-determining protein MreD</fullName>
    </recommendedName>
</protein>
<evidence type="ECO:0000256" key="9">
    <source>
        <dbReference type="SAM" id="Phobius"/>
    </source>
</evidence>
<evidence type="ECO:0000256" key="3">
    <source>
        <dbReference type="ARBA" id="ARBA00022475"/>
    </source>
</evidence>
<keyword evidence="8" id="KW-0997">Cell inner membrane</keyword>
<dbReference type="InterPro" id="IPR026034">
    <property type="entry name" value="MreD_proteobac"/>
</dbReference>
<dbReference type="Proteomes" id="UP001248581">
    <property type="component" value="Chromosome"/>
</dbReference>
<feature type="transmembrane region" description="Helical" evidence="9">
    <location>
        <begin position="98"/>
        <end position="120"/>
    </location>
</feature>
<dbReference type="RefSeq" id="WP_348387282.1">
    <property type="nucleotide sequence ID" value="NZ_CP134146.1"/>
</dbReference>
<dbReference type="NCBIfam" id="TIGR03426">
    <property type="entry name" value="shape_MreD"/>
    <property type="match status" value="1"/>
</dbReference>
<dbReference type="Pfam" id="PF04093">
    <property type="entry name" value="MreD"/>
    <property type="match status" value="1"/>
</dbReference>
<evidence type="ECO:0000256" key="6">
    <source>
        <dbReference type="ARBA" id="ARBA00022989"/>
    </source>
</evidence>
<gene>
    <name evidence="10" type="primary">mreD</name>
    <name evidence="10" type="ORF">RI845_16560</name>
</gene>
<keyword evidence="7 8" id="KW-0472">Membrane</keyword>
<feature type="transmembrane region" description="Helical" evidence="9">
    <location>
        <begin position="132"/>
        <end position="150"/>
    </location>
</feature>
<dbReference type="InterPro" id="IPR007227">
    <property type="entry name" value="Cell_shape_determining_MreD"/>
</dbReference>
<name>A0ABY9THN7_9GAMM</name>
<comment type="subcellular location">
    <subcellularLocation>
        <location evidence="8">Cell inner membrane</location>
    </subcellularLocation>
    <subcellularLocation>
        <location evidence="1">Cell membrane</location>
        <topology evidence="1">Multi-pass membrane protein</topology>
    </subcellularLocation>
</comment>
<evidence type="ECO:0000256" key="5">
    <source>
        <dbReference type="ARBA" id="ARBA00022960"/>
    </source>
</evidence>
<evidence type="ECO:0000256" key="4">
    <source>
        <dbReference type="ARBA" id="ARBA00022692"/>
    </source>
</evidence>
<feature type="transmembrane region" description="Helical" evidence="9">
    <location>
        <begin position="55"/>
        <end position="86"/>
    </location>
</feature>
<evidence type="ECO:0000313" key="10">
    <source>
        <dbReference type="EMBL" id="WNC68124.1"/>
    </source>
</evidence>
<evidence type="ECO:0000256" key="1">
    <source>
        <dbReference type="ARBA" id="ARBA00004651"/>
    </source>
</evidence>
<evidence type="ECO:0000256" key="2">
    <source>
        <dbReference type="ARBA" id="ARBA00007776"/>
    </source>
</evidence>
<accession>A0ABY9THN7</accession>
<keyword evidence="6 9" id="KW-1133">Transmembrane helix</keyword>
<comment type="function">
    <text evidence="8">Involved in formation of the rod shape of the cell. May also contribute to regulation of formation of penicillin-binding proteins.</text>
</comment>
<reference evidence="11" key="1">
    <citation type="submission" date="2023-09" db="EMBL/GenBank/DDBJ databases">
        <authorList>
            <person name="Li S."/>
            <person name="Li X."/>
            <person name="Zhang C."/>
            <person name="Zhao Z."/>
        </authorList>
    </citation>
    <scope>NUCLEOTIDE SEQUENCE [LARGE SCALE GENOMIC DNA]</scope>
    <source>
        <strain evidence="11">SQ345</strain>
    </source>
</reference>
<organism evidence="10 11">
    <name type="scientific">Thalassotalea nanhaiensis</name>
    <dbReference type="NCBI Taxonomy" id="3065648"/>
    <lineage>
        <taxon>Bacteria</taxon>
        <taxon>Pseudomonadati</taxon>
        <taxon>Pseudomonadota</taxon>
        <taxon>Gammaproteobacteria</taxon>
        <taxon>Alteromonadales</taxon>
        <taxon>Colwelliaceae</taxon>
        <taxon>Thalassotalea</taxon>
    </lineage>
</organism>
<sequence length="160" mass="18300">MKARSNNLVIFITIIISLMLTIMPMPIGADAFRPNWALLVIAYWSLALPNRVNVIFAWLVGFILDVLLGSVLGINAFATALVAYVIVNNFQKIRNFSLWQQSLIIGLLTALYHLIIFWIQRFILDVDFSISYLKPVITSAAIWPVVFLLLRKVRRQLQVR</sequence>
<dbReference type="PIRSF" id="PIRSF018472">
    <property type="entry name" value="MreD_proteobac"/>
    <property type="match status" value="1"/>
</dbReference>
<comment type="similarity">
    <text evidence="2 8">Belongs to the MreD family.</text>
</comment>
<dbReference type="PANTHER" id="PTHR37484">
    <property type="entry name" value="ROD SHAPE-DETERMINING PROTEIN MRED"/>
    <property type="match status" value="1"/>
</dbReference>
<keyword evidence="5 8" id="KW-0133">Cell shape</keyword>
<evidence type="ECO:0000256" key="7">
    <source>
        <dbReference type="ARBA" id="ARBA00023136"/>
    </source>
</evidence>
<keyword evidence="11" id="KW-1185">Reference proteome</keyword>
<evidence type="ECO:0000256" key="8">
    <source>
        <dbReference type="PIRNR" id="PIRNR018472"/>
    </source>
</evidence>